<organism evidence="1 2">
    <name type="scientific">Mycena pura</name>
    <dbReference type="NCBI Taxonomy" id="153505"/>
    <lineage>
        <taxon>Eukaryota</taxon>
        <taxon>Fungi</taxon>
        <taxon>Dikarya</taxon>
        <taxon>Basidiomycota</taxon>
        <taxon>Agaricomycotina</taxon>
        <taxon>Agaricomycetes</taxon>
        <taxon>Agaricomycetidae</taxon>
        <taxon>Agaricales</taxon>
        <taxon>Marasmiineae</taxon>
        <taxon>Mycenaceae</taxon>
        <taxon>Mycena</taxon>
    </lineage>
</organism>
<dbReference type="AlphaFoldDB" id="A0AAD6Y0R6"/>
<dbReference type="Proteomes" id="UP001219525">
    <property type="component" value="Unassembled WGS sequence"/>
</dbReference>
<sequence>MAVQLAACVIAIYFDRLFTACHPSPQKFTGFGLQNPTDHVTDFQKFIWRNQHANTRAVLLSSAERRSSVLTRWFYASSRRVPALKISKFVFLPFGGPGKQGLHPPDVTVTEPNSFISQASVTRHVNKWSKYYSSTIKLPDDPEVLVGNIYWVGILIPAAKSVWPWLVMLRELSALVMVVISSLMQVQTHGCTSWVLVLEPTSDKPRNEITVVGRSLSEIWMKYGSYNNLVDSVVPDILAWSFLGGKWVYAFCNTHTNKRLNDWWQNKLGYLWLLPSLNHYLSKMSNTHWDLIPDDTNAIEGCRLNNTKHSWRQHFCEH</sequence>
<name>A0AAD6Y0R6_9AGAR</name>
<protein>
    <submittedName>
        <fullName evidence="1">Uncharacterized protein</fullName>
    </submittedName>
</protein>
<accession>A0AAD6Y0R6</accession>
<evidence type="ECO:0000313" key="1">
    <source>
        <dbReference type="EMBL" id="KAJ7187667.1"/>
    </source>
</evidence>
<reference evidence="1" key="1">
    <citation type="submission" date="2023-03" db="EMBL/GenBank/DDBJ databases">
        <title>Massive genome expansion in bonnet fungi (Mycena s.s.) driven by repeated elements and novel gene families across ecological guilds.</title>
        <authorList>
            <consortium name="Lawrence Berkeley National Laboratory"/>
            <person name="Harder C.B."/>
            <person name="Miyauchi S."/>
            <person name="Viragh M."/>
            <person name="Kuo A."/>
            <person name="Thoen E."/>
            <person name="Andreopoulos B."/>
            <person name="Lu D."/>
            <person name="Skrede I."/>
            <person name="Drula E."/>
            <person name="Henrissat B."/>
            <person name="Morin E."/>
            <person name="Kohler A."/>
            <person name="Barry K."/>
            <person name="LaButti K."/>
            <person name="Morin E."/>
            <person name="Salamov A."/>
            <person name="Lipzen A."/>
            <person name="Mereny Z."/>
            <person name="Hegedus B."/>
            <person name="Baldrian P."/>
            <person name="Stursova M."/>
            <person name="Weitz H."/>
            <person name="Taylor A."/>
            <person name="Grigoriev I.V."/>
            <person name="Nagy L.G."/>
            <person name="Martin F."/>
            <person name="Kauserud H."/>
        </authorList>
    </citation>
    <scope>NUCLEOTIDE SEQUENCE</scope>
    <source>
        <strain evidence="1">9144</strain>
    </source>
</reference>
<comment type="caution">
    <text evidence="1">The sequence shown here is derived from an EMBL/GenBank/DDBJ whole genome shotgun (WGS) entry which is preliminary data.</text>
</comment>
<proteinExistence type="predicted"/>
<keyword evidence="2" id="KW-1185">Reference proteome</keyword>
<gene>
    <name evidence="1" type="ORF">GGX14DRAFT_408991</name>
</gene>
<dbReference type="EMBL" id="JARJCW010000187">
    <property type="protein sequence ID" value="KAJ7187667.1"/>
    <property type="molecule type" value="Genomic_DNA"/>
</dbReference>
<evidence type="ECO:0000313" key="2">
    <source>
        <dbReference type="Proteomes" id="UP001219525"/>
    </source>
</evidence>